<organism evidence="2">
    <name type="scientific">Arundo donax</name>
    <name type="common">Giant reed</name>
    <name type="synonym">Donax arundinaceus</name>
    <dbReference type="NCBI Taxonomy" id="35708"/>
    <lineage>
        <taxon>Eukaryota</taxon>
        <taxon>Viridiplantae</taxon>
        <taxon>Streptophyta</taxon>
        <taxon>Embryophyta</taxon>
        <taxon>Tracheophyta</taxon>
        <taxon>Spermatophyta</taxon>
        <taxon>Magnoliopsida</taxon>
        <taxon>Liliopsida</taxon>
        <taxon>Poales</taxon>
        <taxon>Poaceae</taxon>
        <taxon>PACMAD clade</taxon>
        <taxon>Arundinoideae</taxon>
        <taxon>Arundineae</taxon>
        <taxon>Arundo</taxon>
    </lineage>
</organism>
<accession>A0A0A9B5H2</accession>
<reference evidence="2" key="2">
    <citation type="journal article" date="2015" name="Data Brief">
        <title>Shoot transcriptome of the giant reed, Arundo donax.</title>
        <authorList>
            <person name="Barrero R.A."/>
            <person name="Guerrero F.D."/>
            <person name="Moolhuijzen P."/>
            <person name="Goolsby J.A."/>
            <person name="Tidwell J."/>
            <person name="Bellgard S.E."/>
            <person name="Bellgard M.I."/>
        </authorList>
    </citation>
    <scope>NUCLEOTIDE SEQUENCE</scope>
    <source>
        <tissue evidence="2">Shoot tissue taken approximately 20 cm above the soil surface</tissue>
    </source>
</reference>
<protein>
    <submittedName>
        <fullName evidence="2">Uncharacterized protein</fullName>
    </submittedName>
</protein>
<evidence type="ECO:0000313" key="2">
    <source>
        <dbReference type="EMBL" id="JAD57408.1"/>
    </source>
</evidence>
<evidence type="ECO:0000256" key="1">
    <source>
        <dbReference type="SAM" id="MobiDB-lite"/>
    </source>
</evidence>
<feature type="region of interest" description="Disordered" evidence="1">
    <location>
        <begin position="1"/>
        <end position="37"/>
    </location>
</feature>
<name>A0A0A9B5H2_ARUDO</name>
<dbReference type="AlphaFoldDB" id="A0A0A9B5H2"/>
<proteinExistence type="predicted"/>
<reference evidence="2" key="1">
    <citation type="submission" date="2014-09" db="EMBL/GenBank/DDBJ databases">
        <authorList>
            <person name="Magalhaes I.L.F."/>
            <person name="Oliveira U."/>
            <person name="Santos F.R."/>
            <person name="Vidigal T.H.D.A."/>
            <person name="Brescovit A.D."/>
            <person name="Santos A.J."/>
        </authorList>
    </citation>
    <scope>NUCLEOTIDE SEQUENCE</scope>
    <source>
        <tissue evidence="2">Shoot tissue taken approximately 20 cm above the soil surface</tissue>
    </source>
</reference>
<sequence length="37" mass="4254">MWRPRSDFVLKLQTSSGSIEGDVRSPTPTRPKTRRPI</sequence>
<dbReference type="EMBL" id="GBRH01240487">
    <property type="protein sequence ID" value="JAD57408.1"/>
    <property type="molecule type" value="Transcribed_RNA"/>
</dbReference>